<evidence type="ECO:0000256" key="1">
    <source>
        <dbReference type="ARBA" id="ARBA00010515"/>
    </source>
</evidence>
<dbReference type="PANTHER" id="PTHR48081">
    <property type="entry name" value="AB HYDROLASE SUPERFAMILY PROTEIN C4A8.06C"/>
    <property type="match status" value="1"/>
</dbReference>
<dbReference type="Pfam" id="PF07859">
    <property type="entry name" value="Abhydrolase_3"/>
    <property type="match status" value="1"/>
</dbReference>
<dbReference type="Proteomes" id="UP001521150">
    <property type="component" value="Unassembled WGS sequence"/>
</dbReference>
<keyword evidence="5" id="KW-1185">Reference proteome</keyword>
<evidence type="ECO:0000313" key="5">
    <source>
        <dbReference type="Proteomes" id="UP001521150"/>
    </source>
</evidence>
<dbReference type="SUPFAM" id="SSF53474">
    <property type="entry name" value="alpha/beta-Hydrolases"/>
    <property type="match status" value="1"/>
</dbReference>
<proteinExistence type="inferred from homology"/>
<keyword evidence="2 4" id="KW-0378">Hydrolase</keyword>
<dbReference type="GO" id="GO:0016787">
    <property type="term" value="F:hydrolase activity"/>
    <property type="evidence" value="ECO:0007669"/>
    <property type="project" value="UniProtKB-KW"/>
</dbReference>
<organism evidence="4 5">
    <name type="scientific">Kibdelosporangium philippinense</name>
    <dbReference type="NCBI Taxonomy" id="211113"/>
    <lineage>
        <taxon>Bacteria</taxon>
        <taxon>Bacillati</taxon>
        <taxon>Actinomycetota</taxon>
        <taxon>Actinomycetes</taxon>
        <taxon>Pseudonocardiales</taxon>
        <taxon>Pseudonocardiaceae</taxon>
        <taxon>Kibdelosporangium</taxon>
    </lineage>
</organism>
<dbReference type="PANTHER" id="PTHR48081:SF8">
    <property type="entry name" value="ALPHA_BETA HYDROLASE FOLD-3 DOMAIN-CONTAINING PROTEIN-RELATED"/>
    <property type="match status" value="1"/>
</dbReference>
<evidence type="ECO:0000259" key="3">
    <source>
        <dbReference type="Pfam" id="PF07859"/>
    </source>
</evidence>
<comment type="caution">
    <text evidence="4">The sequence shown here is derived from an EMBL/GenBank/DDBJ whole genome shotgun (WGS) entry which is preliminary data.</text>
</comment>
<dbReference type="PROSITE" id="PS01173">
    <property type="entry name" value="LIPASE_GDXG_HIS"/>
    <property type="match status" value="1"/>
</dbReference>
<dbReference type="RefSeq" id="WP_233730809.1">
    <property type="nucleotide sequence ID" value="NZ_JAJVCN010000003.1"/>
</dbReference>
<dbReference type="Gene3D" id="3.40.50.1820">
    <property type="entry name" value="alpha/beta hydrolase"/>
    <property type="match status" value="1"/>
</dbReference>
<dbReference type="EMBL" id="JAJVCN010000003">
    <property type="protein sequence ID" value="MCE7009395.1"/>
    <property type="molecule type" value="Genomic_DNA"/>
</dbReference>
<dbReference type="InterPro" id="IPR013094">
    <property type="entry name" value="AB_hydrolase_3"/>
</dbReference>
<protein>
    <submittedName>
        <fullName evidence="4">Alpha/beta hydrolase</fullName>
    </submittedName>
</protein>
<gene>
    <name evidence="4" type="ORF">LWC34_42260</name>
</gene>
<dbReference type="InterPro" id="IPR002168">
    <property type="entry name" value="Lipase_GDXG_HIS_AS"/>
</dbReference>
<comment type="similarity">
    <text evidence="1">Belongs to the 'GDXG' lipolytic enzyme family.</text>
</comment>
<dbReference type="InterPro" id="IPR050300">
    <property type="entry name" value="GDXG_lipolytic_enzyme"/>
</dbReference>
<evidence type="ECO:0000256" key="2">
    <source>
        <dbReference type="ARBA" id="ARBA00022801"/>
    </source>
</evidence>
<accession>A0ABS8ZNV0</accession>
<sequence>MPLSTIALQGAALRALYRLPRRIRRLIAGAPIRLDDQELALDAQLFLRARELSTLPALSKGTPEKARRDLDKGAAIAAGEPIEPVAVRELTIDGTIPARLYQPDELPEGSPLLVFFHGGGFTIGSITSHDNTCRFLAKHARVRVLSVGYRLAPEHPFPDGVDDAVAAFKYAHANAAELGADPAAIAVGGDSAGGNLATVVSQLTTRAGGPKPAFQLLLYPSADATSETRSKQLFAKGFFLTRDDMDWFMGHYARTEQDKQDPRYSPGLATDLSGMPPAYIATAGFDPLRDEGEAYAESLRKAGVPVVLTRHADLIHGYANFLAIGTRFREAMFEAAAVLRVGLEISPKESVGE</sequence>
<dbReference type="InterPro" id="IPR029058">
    <property type="entry name" value="AB_hydrolase_fold"/>
</dbReference>
<reference evidence="4 5" key="1">
    <citation type="submission" date="2021-12" db="EMBL/GenBank/DDBJ databases">
        <title>Genome sequence of Kibdelosporangium philippinense ATCC 49844.</title>
        <authorList>
            <person name="Fedorov E.A."/>
            <person name="Omeragic M."/>
            <person name="Shalygina K.F."/>
            <person name="Maclea K.S."/>
        </authorList>
    </citation>
    <scope>NUCLEOTIDE SEQUENCE [LARGE SCALE GENOMIC DNA]</scope>
    <source>
        <strain evidence="4 5">ATCC 49844</strain>
    </source>
</reference>
<evidence type="ECO:0000313" key="4">
    <source>
        <dbReference type="EMBL" id="MCE7009395.1"/>
    </source>
</evidence>
<feature type="domain" description="Alpha/beta hydrolase fold-3" evidence="3">
    <location>
        <begin position="113"/>
        <end position="319"/>
    </location>
</feature>
<name>A0ABS8ZNV0_9PSEU</name>